<sequence>MRTILVTRSFSAVNEVLSQVGCKIWLDPPTAYNALTPIEVVLILRKDRCKVFVMNLMRSWMLCHLSSKLVRIPLVMIPSKPKGYDASLLLHPHATLLSHLRLILKSLQQLPSQYGS</sequence>
<evidence type="ECO:0000313" key="2">
    <source>
        <dbReference type="Proteomes" id="UP000054928"/>
    </source>
</evidence>
<dbReference type="EMBL" id="CCYD01000193">
    <property type="protein sequence ID" value="CEG36371.1"/>
    <property type="molecule type" value="Genomic_DNA"/>
</dbReference>
<dbReference type="GeneID" id="36409910"/>
<organism evidence="1 2">
    <name type="scientific">Plasmopara halstedii</name>
    <name type="common">Downy mildew of sunflower</name>
    <dbReference type="NCBI Taxonomy" id="4781"/>
    <lineage>
        <taxon>Eukaryota</taxon>
        <taxon>Sar</taxon>
        <taxon>Stramenopiles</taxon>
        <taxon>Oomycota</taxon>
        <taxon>Peronosporomycetes</taxon>
        <taxon>Peronosporales</taxon>
        <taxon>Peronosporaceae</taxon>
        <taxon>Plasmopara</taxon>
    </lineage>
</organism>
<accession>A0A0N7L3N5</accession>
<keyword evidence="2" id="KW-1185">Reference proteome</keyword>
<reference evidence="2" key="1">
    <citation type="submission" date="2014-09" db="EMBL/GenBank/DDBJ databases">
        <authorList>
            <person name="Sharma Rahul"/>
            <person name="Thines Marco"/>
        </authorList>
    </citation>
    <scope>NUCLEOTIDE SEQUENCE [LARGE SCALE GENOMIC DNA]</scope>
</reference>
<name>A0A0N7L3N5_PLAHL</name>
<dbReference type="AlphaFoldDB" id="A0A0N7L3N5"/>
<dbReference type="Proteomes" id="UP000054928">
    <property type="component" value="Unassembled WGS sequence"/>
</dbReference>
<protein>
    <submittedName>
        <fullName evidence="1">Uncharacterized protein</fullName>
    </submittedName>
</protein>
<dbReference type="RefSeq" id="XP_024572740.1">
    <property type="nucleotide sequence ID" value="XM_024720067.2"/>
</dbReference>
<evidence type="ECO:0000313" key="1">
    <source>
        <dbReference type="EMBL" id="CEG36371.1"/>
    </source>
</evidence>
<proteinExistence type="predicted"/>